<comment type="similarity">
    <text evidence="2">Belongs to the DoxX family.</text>
</comment>
<evidence type="ECO:0000313" key="8">
    <source>
        <dbReference type="EMBL" id="MFB9909362.1"/>
    </source>
</evidence>
<evidence type="ECO:0000256" key="6">
    <source>
        <dbReference type="ARBA" id="ARBA00023136"/>
    </source>
</evidence>
<feature type="transmembrane region" description="Helical" evidence="7">
    <location>
        <begin position="78"/>
        <end position="98"/>
    </location>
</feature>
<comment type="caution">
    <text evidence="8">The sequence shown here is derived from an EMBL/GenBank/DDBJ whole genome shotgun (WGS) entry which is preliminary data.</text>
</comment>
<keyword evidence="6 7" id="KW-0472">Membrane</keyword>
<dbReference type="Proteomes" id="UP001589693">
    <property type="component" value="Unassembled WGS sequence"/>
</dbReference>
<evidence type="ECO:0000256" key="4">
    <source>
        <dbReference type="ARBA" id="ARBA00022692"/>
    </source>
</evidence>
<evidence type="ECO:0000256" key="2">
    <source>
        <dbReference type="ARBA" id="ARBA00006679"/>
    </source>
</evidence>
<evidence type="ECO:0000256" key="7">
    <source>
        <dbReference type="SAM" id="Phobius"/>
    </source>
</evidence>
<evidence type="ECO:0000256" key="1">
    <source>
        <dbReference type="ARBA" id="ARBA00004651"/>
    </source>
</evidence>
<feature type="transmembrane region" description="Helical" evidence="7">
    <location>
        <begin position="50"/>
        <end position="71"/>
    </location>
</feature>
<evidence type="ECO:0000313" key="9">
    <source>
        <dbReference type="Proteomes" id="UP001589693"/>
    </source>
</evidence>
<dbReference type="InterPro" id="IPR032808">
    <property type="entry name" value="DoxX"/>
</dbReference>
<reference evidence="8 9" key="1">
    <citation type="submission" date="2024-09" db="EMBL/GenBank/DDBJ databases">
        <authorList>
            <person name="Sun Q."/>
            <person name="Mori K."/>
        </authorList>
    </citation>
    <scope>NUCLEOTIDE SEQUENCE [LARGE SCALE GENOMIC DNA]</scope>
    <source>
        <strain evidence="8 9">TBRC 7907</strain>
    </source>
</reference>
<dbReference type="Pfam" id="PF07681">
    <property type="entry name" value="DoxX"/>
    <property type="match status" value="1"/>
</dbReference>
<keyword evidence="4 7" id="KW-0812">Transmembrane</keyword>
<proteinExistence type="inferred from homology"/>
<evidence type="ECO:0000256" key="5">
    <source>
        <dbReference type="ARBA" id="ARBA00022989"/>
    </source>
</evidence>
<keyword evidence="3" id="KW-1003">Cell membrane</keyword>
<feature type="transmembrane region" description="Helical" evidence="7">
    <location>
        <begin position="12"/>
        <end position="30"/>
    </location>
</feature>
<keyword evidence="9" id="KW-1185">Reference proteome</keyword>
<dbReference type="PANTHER" id="PTHR33452">
    <property type="entry name" value="OXIDOREDUCTASE CATD-RELATED"/>
    <property type="match status" value="1"/>
</dbReference>
<evidence type="ECO:0000256" key="3">
    <source>
        <dbReference type="ARBA" id="ARBA00022475"/>
    </source>
</evidence>
<protein>
    <submittedName>
        <fullName evidence="8">DoxX family protein</fullName>
    </submittedName>
</protein>
<dbReference type="InterPro" id="IPR051907">
    <property type="entry name" value="DoxX-like_oxidoreductase"/>
</dbReference>
<dbReference type="RefSeq" id="WP_377862253.1">
    <property type="nucleotide sequence ID" value="NZ_JBHLZU010000033.1"/>
</dbReference>
<gene>
    <name evidence="8" type="ORF">ACFFQA_35970</name>
</gene>
<feature type="transmembrane region" description="Helical" evidence="7">
    <location>
        <begin position="118"/>
        <end position="137"/>
    </location>
</feature>
<comment type="subcellular location">
    <subcellularLocation>
        <location evidence="1">Cell membrane</location>
        <topology evidence="1">Multi-pass membrane protein</topology>
    </subcellularLocation>
</comment>
<sequence>MNTRKLDNLAWLPNLVARLTVGFMFASGAVGKLGRLGAFTEEFHQLGIPVPGFAAPAVAVVELAGGLALMLGIGTRLAAALLAATMAGALATAIVPPLLARYPDAWNFPSNLFYAPEWLLICLLAWLVCAGAGKASLDAVLARRQRW</sequence>
<organism evidence="8 9">
    <name type="scientific">Allokutzneria oryzae</name>
    <dbReference type="NCBI Taxonomy" id="1378989"/>
    <lineage>
        <taxon>Bacteria</taxon>
        <taxon>Bacillati</taxon>
        <taxon>Actinomycetota</taxon>
        <taxon>Actinomycetes</taxon>
        <taxon>Pseudonocardiales</taxon>
        <taxon>Pseudonocardiaceae</taxon>
        <taxon>Allokutzneria</taxon>
    </lineage>
</organism>
<dbReference type="PANTHER" id="PTHR33452:SF1">
    <property type="entry name" value="INNER MEMBRANE PROTEIN YPHA-RELATED"/>
    <property type="match status" value="1"/>
</dbReference>
<dbReference type="EMBL" id="JBHLZU010000033">
    <property type="protein sequence ID" value="MFB9909362.1"/>
    <property type="molecule type" value="Genomic_DNA"/>
</dbReference>
<keyword evidence="5 7" id="KW-1133">Transmembrane helix</keyword>
<accession>A0ABV6A882</accession>
<name>A0ABV6A882_9PSEU</name>